<gene>
    <name evidence="2" type="ORF">EPUL_006712</name>
</gene>
<feature type="domain" description="RNase H type-1" evidence="1">
    <location>
        <begin position="120"/>
        <end position="203"/>
    </location>
</feature>
<dbReference type="PANTHER" id="PTHR33481:SF1">
    <property type="entry name" value="ENDONUCLEASE_EXONUCLEASE_PHOSPHATASE DOMAIN-CONTAINING PROTEIN-RELATED"/>
    <property type="match status" value="1"/>
</dbReference>
<dbReference type="STRING" id="225359.A0A2S4PJ36"/>
<evidence type="ECO:0000259" key="1">
    <source>
        <dbReference type="PROSITE" id="PS50879"/>
    </source>
</evidence>
<accession>A0A2S4PJ36</accession>
<dbReference type="PANTHER" id="PTHR33481">
    <property type="entry name" value="REVERSE TRANSCRIPTASE"/>
    <property type="match status" value="1"/>
</dbReference>
<comment type="caution">
    <text evidence="2">The sequence shown here is derived from an EMBL/GenBank/DDBJ whole genome shotgun (WGS) entry which is preliminary data.</text>
</comment>
<dbReference type="SUPFAM" id="SSF53098">
    <property type="entry name" value="Ribonuclease H-like"/>
    <property type="match status" value="1"/>
</dbReference>
<name>A0A2S4PJ36_9PEZI</name>
<dbReference type="Gene3D" id="3.30.420.10">
    <property type="entry name" value="Ribonuclease H-like superfamily/Ribonuclease H"/>
    <property type="match status" value="1"/>
</dbReference>
<organism evidence="2 3">
    <name type="scientific">Erysiphe pulchra</name>
    <dbReference type="NCBI Taxonomy" id="225359"/>
    <lineage>
        <taxon>Eukaryota</taxon>
        <taxon>Fungi</taxon>
        <taxon>Dikarya</taxon>
        <taxon>Ascomycota</taxon>
        <taxon>Pezizomycotina</taxon>
        <taxon>Leotiomycetes</taxon>
        <taxon>Erysiphales</taxon>
        <taxon>Erysiphaceae</taxon>
        <taxon>Erysiphe</taxon>
    </lineage>
</organism>
<dbReference type="InterPro" id="IPR012337">
    <property type="entry name" value="RNaseH-like_sf"/>
</dbReference>
<dbReference type="GO" id="GO:0003676">
    <property type="term" value="F:nucleic acid binding"/>
    <property type="evidence" value="ECO:0007669"/>
    <property type="project" value="InterPro"/>
</dbReference>
<evidence type="ECO:0000313" key="3">
    <source>
        <dbReference type="Proteomes" id="UP000237438"/>
    </source>
</evidence>
<feature type="non-terminal residue" evidence="2">
    <location>
        <position position="203"/>
    </location>
</feature>
<dbReference type="InterPro" id="IPR002156">
    <property type="entry name" value="RNaseH_domain"/>
</dbReference>
<dbReference type="AlphaFoldDB" id="A0A2S4PJ36"/>
<dbReference type="PROSITE" id="PS50879">
    <property type="entry name" value="RNASE_H_1"/>
    <property type="match status" value="1"/>
</dbReference>
<sequence length="203" mass="22938">MEKRHQKDLKRRSNQHISRLSKSIHLGLRSILPVYKTTPLLILYRETGVLPPKLILEDTRLRFALRTQTLDDQHPLKKRALGKPFTRLTRTAKLLPISEDAKEVTLERITMVNKTEIARDERDIHLFTDGSQTSDRKSGGGFVIIQAGQKVRTESLGKDREAEPIDTELIAICQGISACVKSAHTRFATNIIIHTDNRTAAGI</sequence>
<dbReference type="OrthoDB" id="4357294at2759"/>
<keyword evidence="3" id="KW-1185">Reference proteome</keyword>
<proteinExistence type="predicted"/>
<dbReference type="Proteomes" id="UP000237438">
    <property type="component" value="Unassembled WGS sequence"/>
</dbReference>
<dbReference type="GO" id="GO:0004523">
    <property type="term" value="F:RNA-DNA hybrid ribonuclease activity"/>
    <property type="evidence" value="ECO:0007669"/>
    <property type="project" value="InterPro"/>
</dbReference>
<protein>
    <recommendedName>
        <fullName evidence="1">RNase H type-1 domain-containing protein</fullName>
    </recommendedName>
</protein>
<dbReference type="InterPro" id="IPR036397">
    <property type="entry name" value="RNaseH_sf"/>
</dbReference>
<evidence type="ECO:0000313" key="2">
    <source>
        <dbReference type="EMBL" id="POS82041.1"/>
    </source>
</evidence>
<reference evidence="2 3" key="1">
    <citation type="submission" date="2017-10" db="EMBL/GenBank/DDBJ databases">
        <title>Development of genomic resources for the powdery mildew, Erysiphe pulchra.</title>
        <authorList>
            <person name="Wadl P.A."/>
            <person name="Mack B.M."/>
            <person name="Moore G."/>
            <person name="Beltz S.B."/>
        </authorList>
    </citation>
    <scope>NUCLEOTIDE SEQUENCE [LARGE SCALE GENOMIC DNA]</scope>
    <source>
        <strain evidence="2">Cflorida</strain>
    </source>
</reference>
<dbReference type="EMBL" id="PEDP01004722">
    <property type="protein sequence ID" value="POS82041.1"/>
    <property type="molecule type" value="Genomic_DNA"/>
</dbReference>